<keyword evidence="2" id="KW-1185">Reference proteome</keyword>
<name>A0ABN8RZI6_9CNID</name>
<dbReference type="EMBL" id="CALNXK010000393">
    <property type="protein sequence ID" value="CAH3184584.1"/>
    <property type="molecule type" value="Genomic_DNA"/>
</dbReference>
<accession>A0ABN8RZI6</accession>
<reference evidence="1 2" key="1">
    <citation type="submission" date="2022-05" db="EMBL/GenBank/DDBJ databases">
        <authorList>
            <consortium name="Genoscope - CEA"/>
            <person name="William W."/>
        </authorList>
    </citation>
    <scope>NUCLEOTIDE SEQUENCE [LARGE SCALE GENOMIC DNA]</scope>
</reference>
<dbReference type="Proteomes" id="UP001159405">
    <property type="component" value="Unassembled WGS sequence"/>
</dbReference>
<sequence>PLQNHDIPKKAKTFKPMYDITGFDAFKVVALLCRIVNDTKQFTTGKTYFKQAGEIKELFQLEALPSVDQPGNGKVYRLPKGSASFAGGKSYNQLYPILTEFYKEDTESFALHIRSLFQSNTVVTHGSPATIEVYMLLLFEIARRLVNEKTPSERKKKLDNLPIGSAITNLVELLERKKCTFKDVFQGKYYCFTGEPDERRQVIDSIN</sequence>
<evidence type="ECO:0000313" key="1">
    <source>
        <dbReference type="EMBL" id="CAH3184584.1"/>
    </source>
</evidence>
<protein>
    <submittedName>
        <fullName evidence="1">Uncharacterized protein</fullName>
    </submittedName>
</protein>
<gene>
    <name evidence="1" type="ORF">PLOB_00030637</name>
</gene>
<feature type="non-terminal residue" evidence="1">
    <location>
        <position position="1"/>
    </location>
</feature>
<proteinExistence type="predicted"/>
<comment type="caution">
    <text evidence="1">The sequence shown here is derived from an EMBL/GenBank/DDBJ whole genome shotgun (WGS) entry which is preliminary data.</text>
</comment>
<evidence type="ECO:0000313" key="2">
    <source>
        <dbReference type="Proteomes" id="UP001159405"/>
    </source>
</evidence>
<feature type="non-terminal residue" evidence="1">
    <location>
        <position position="207"/>
    </location>
</feature>
<organism evidence="1 2">
    <name type="scientific">Porites lobata</name>
    <dbReference type="NCBI Taxonomy" id="104759"/>
    <lineage>
        <taxon>Eukaryota</taxon>
        <taxon>Metazoa</taxon>
        <taxon>Cnidaria</taxon>
        <taxon>Anthozoa</taxon>
        <taxon>Hexacorallia</taxon>
        <taxon>Scleractinia</taxon>
        <taxon>Fungiina</taxon>
        <taxon>Poritidae</taxon>
        <taxon>Porites</taxon>
    </lineage>
</organism>